<feature type="transmembrane region" description="Helical" evidence="8">
    <location>
        <begin position="303"/>
        <end position="321"/>
    </location>
</feature>
<feature type="transmembrane region" description="Helical" evidence="8">
    <location>
        <begin position="187"/>
        <end position="209"/>
    </location>
</feature>
<organism evidence="9 10">
    <name type="scientific">Thalassotalea euphylliae</name>
    <dbReference type="NCBI Taxonomy" id="1655234"/>
    <lineage>
        <taxon>Bacteria</taxon>
        <taxon>Pseudomonadati</taxon>
        <taxon>Pseudomonadota</taxon>
        <taxon>Gammaproteobacteria</taxon>
        <taxon>Alteromonadales</taxon>
        <taxon>Colwelliaceae</taxon>
        <taxon>Thalassotalea</taxon>
    </lineage>
</organism>
<dbReference type="GO" id="GO:0005354">
    <property type="term" value="F:galactose transmembrane transporter activity"/>
    <property type="evidence" value="ECO:0007669"/>
    <property type="project" value="InterPro"/>
</dbReference>
<reference evidence="10" key="1">
    <citation type="submission" date="2018-08" db="EMBL/GenBank/DDBJ databases">
        <title>Thalassotalea euphylliae genome.</title>
        <authorList>
            <person name="Summers S."/>
            <person name="Rice S.A."/>
            <person name="Freckelton M.L."/>
            <person name="Nedved B.T."/>
            <person name="Hadfield M.G."/>
        </authorList>
    </citation>
    <scope>NUCLEOTIDE SEQUENCE [LARGE SCALE GENOMIC DNA]</scope>
    <source>
        <strain evidence="10">H3</strain>
    </source>
</reference>
<feature type="transmembrane region" description="Helical" evidence="8">
    <location>
        <begin position="333"/>
        <end position="358"/>
    </location>
</feature>
<dbReference type="InterPro" id="IPR011701">
    <property type="entry name" value="MFS"/>
</dbReference>
<feature type="transmembrane region" description="Helical" evidence="8">
    <location>
        <begin position="407"/>
        <end position="425"/>
    </location>
</feature>
<protein>
    <submittedName>
        <fullName evidence="9">Glucose/galactose MFS transporter</fullName>
    </submittedName>
</protein>
<keyword evidence="4" id="KW-1003">Cell membrane</keyword>
<proteinExistence type="inferred from homology"/>
<dbReference type="PANTHER" id="PTHR43702">
    <property type="entry name" value="L-FUCOSE-PROTON SYMPORTER"/>
    <property type="match status" value="1"/>
</dbReference>
<dbReference type="PANTHER" id="PTHR43702:SF12">
    <property type="entry name" value="N-ACETYL GLUCOSAMINE TRANSPORTER NAGP"/>
    <property type="match status" value="1"/>
</dbReference>
<dbReference type="RefSeq" id="WP_116015182.1">
    <property type="nucleotide sequence ID" value="NZ_QUOT01000001.1"/>
</dbReference>
<dbReference type="GO" id="GO:0055056">
    <property type="term" value="F:D-glucose transmembrane transporter activity"/>
    <property type="evidence" value="ECO:0007669"/>
    <property type="project" value="InterPro"/>
</dbReference>
<dbReference type="GO" id="GO:1904659">
    <property type="term" value="P:D-glucose transmembrane transport"/>
    <property type="evidence" value="ECO:0007669"/>
    <property type="project" value="InterPro"/>
</dbReference>
<dbReference type="NCBIfam" id="TIGR01272">
    <property type="entry name" value="gluP"/>
    <property type="match status" value="1"/>
</dbReference>
<feature type="transmembrane region" description="Helical" evidence="8">
    <location>
        <begin position="370"/>
        <end position="395"/>
    </location>
</feature>
<keyword evidence="7 8" id="KW-0472">Membrane</keyword>
<sequence length="442" mass="47495">MPTKVSNALPIAIIGGLFFIFGFVTWLNGSLIPFLQIACELNHMEAYLVTMAFYIAYTVFALPMAAILKRTGYKNGMMLGLLLMAVGALIFIPAAEFRTYSIFLIALFVLASGLTILQTAANPYIVLLGDKDKAAMRISIMGFLNKGAGFLAPLVFTALVLSDMSQFSEAYLATLSPEAKAQALSELSSRLVMPYIIMAIVLSALAALIKFSPLPELEAESDSDDEAQDSWAILGHPKLIFGVFALFFYVGVEVVAGDTIGLFGKEMGVANFGQLTAYTMAFMMLGYVLGMICIPRVISQENALVASALLGLVLTTLLLSADTTSYSVWNSLLAWTGITALPNVVLYVAALGLANALVWPAIWPMALDGLGKLTSIGSALLIMSISGGAIMPMVYGALVESSGNSQSSYWIMLPCYLVILWYAVYGHKIARWSKSKAIAKHV</sequence>
<feature type="transmembrane region" description="Helical" evidence="8">
    <location>
        <begin position="75"/>
        <end position="94"/>
    </location>
</feature>
<evidence type="ECO:0000256" key="3">
    <source>
        <dbReference type="ARBA" id="ARBA00009120"/>
    </source>
</evidence>
<name>A0A3E0U2G2_9GAMM</name>
<evidence type="ECO:0000313" key="10">
    <source>
        <dbReference type="Proteomes" id="UP000256899"/>
    </source>
</evidence>
<evidence type="ECO:0000256" key="2">
    <source>
        <dbReference type="ARBA" id="ARBA00004429"/>
    </source>
</evidence>
<feature type="transmembrane region" description="Helical" evidence="8">
    <location>
        <begin position="7"/>
        <end position="27"/>
    </location>
</feature>
<dbReference type="InterPro" id="IPR050375">
    <property type="entry name" value="MFS_TsgA-like"/>
</dbReference>
<gene>
    <name evidence="9" type="primary">gluP</name>
    <name evidence="9" type="ORF">DXX94_08500</name>
</gene>
<comment type="subcellular location">
    <subcellularLocation>
        <location evidence="2">Cell inner membrane</location>
        <topology evidence="2">Multi-pass membrane protein</topology>
    </subcellularLocation>
</comment>
<dbReference type="Proteomes" id="UP000256899">
    <property type="component" value="Unassembled WGS sequence"/>
</dbReference>
<dbReference type="AlphaFoldDB" id="A0A3E0U2G2"/>
<feature type="transmembrane region" description="Helical" evidence="8">
    <location>
        <begin position="148"/>
        <end position="167"/>
    </location>
</feature>
<comment type="similarity">
    <text evidence="3">Belongs to the major facilitator superfamily. FHS transporter (TC 2.A.1.7) family.</text>
</comment>
<evidence type="ECO:0000313" key="9">
    <source>
        <dbReference type="EMBL" id="REL30753.1"/>
    </source>
</evidence>
<comment type="function">
    <text evidence="1">Intake of glucose and galactose.</text>
</comment>
<dbReference type="Gene3D" id="1.20.1250.20">
    <property type="entry name" value="MFS general substrate transporter like domains"/>
    <property type="match status" value="2"/>
</dbReference>
<keyword evidence="5 8" id="KW-0812">Transmembrane</keyword>
<keyword evidence="6 8" id="KW-1133">Transmembrane helix</keyword>
<dbReference type="GO" id="GO:0005886">
    <property type="term" value="C:plasma membrane"/>
    <property type="evidence" value="ECO:0007669"/>
    <property type="project" value="UniProtKB-SubCell"/>
</dbReference>
<evidence type="ECO:0000256" key="1">
    <source>
        <dbReference type="ARBA" id="ARBA00003321"/>
    </source>
</evidence>
<evidence type="ECO:0000256" key="7">
    <source>
        <dbReference type="ARBA" id="ARBA00023136"/>
    </source>
</evidence>
<dbReference type="InterPro" id="IPR005964">
    <property type="entry name" value="Glc/Gal_transptr_bac"/>
</dbReference>
<evidence type="ECO:0000256" key="4">
    <source>
        <dbReference type="ARBA" id="ARBA00022475"/>
    </source>
</evidence>
<evidence type="ECO:0000256" key="6">
    <source>
        <dbReference type="ARBA" id="ARBA00022989"/>
    </source>
</evidence>
<evidence type="ECO:0000256" key="5">
    <source>
        <dbReference type="ARBA" id="ARBA00022692"/>
    </source>
</evidence>
<accession>A0A3E0U2G2</accession>
<comment type="caution">
    <text evidence="9">The sequence shown here is derived from an EMBL/GenBank/DDBJ whole genome shotgun (WGS) entry which is preliminary data.</text>
</comment>
<feature type="transmembrane region" description="Helical" evidence="8">
    <location>
        <begin position="100"/>
        <end position="127"/>
    </location>
</feature>
<dbReference type="Pfam" id="PF07690">
    <property type="entry name" value="MFS_1"/>
    <property type="match status" value="1"/>
</dbReference>
<dbReference type="EMBL" id="QUOT01000001">
    <property type="protein sequence ID" value="REL30753.1"/>
    <property type="molecule type" value="Genomic_DNA"/>
</dbReference>
<feature type="transmembrane region" description="Helical" evidence="8">
    <location>
        <begin position="47"/>
        <end position="68"/>
    </location>
</feature>
<dbReference type="CDD" id="cd17394">
    <property type="entry name" value="MFS_FucP_like"/>
    <property type="match status" value="1"/>
</dbReference>
<feature type="transmembrane region" description="Helical" evidence="8">
    <location>
        <begin position="239"/>
        <end position="263"/>
    </location>
</feature>
<feature type="transmembrane region" description="Helical" evidence="8">
    <location>
        <begin position="275"/>
        <end position="294"/>
    </location>
</feature>
<dbReference type="SUPFAM" id="SSF103473">
    <property type="entry name" value="MFS general substrate transporter"/>
    <property type="match status" value="1"/>
</dbReference>
<evidence type="ECO:0000256" key="8">
    <source>
        <dbReference type="SAM" id="Phobius"/>
    </source>
</evidence>
<keyword evidence="10" id="KW-1185">Reference proteome</keyword>
<dbReference type="InterPro" id="IPR036259">
    <property type="entry name" value="MFS_trans_sf"/>
</dbReference>